<dbReference type="OrthoDB" id="9806651at2"/>
<evidence type="ECO:0000256" key="1">
    <source>
        <dbReference type="ARBA" id="ARBA00022769"/>
    </source>
</evidence>
<dbReference type="GO" id="GO:0006289">
    <property type="term" value="P:nucleotide-excision repair"/>
    <property type="evidence" value="ECO:0007669"/>
    <property type="project" value="InterPro"/>
</dbReference>
<dbReference type="GO" id="GO:0003677">
    <property type="term" value="F:DNA binding"/>
    <property type="evidence" value="ECO:0007669"/>
    <property type="project" value="InterPro"/>
</dbReference>
<evidence type="ECO:0008006" key="8">
    <source>
        <dbReference type="Google" id="ProtNLM"/>
    </source>
</evidence>
<dbReference type="InterPro" id="IPR001650">
    <property type="entry name" value="Helicase_C-like"/>
</dbReference>
<evidence type="ECO:0000313" key="6">
    <source>
        <dbReference type="EMBL" id="RIY35846.1"/>
    </source>
</evidence>
<accession>A0A3A1YEI9</accession>
<dbReference type="GO" id="GO:0005524">
    <property type="term" value="F:ATP binding"/>
    <property type="evidence" value="ECO:0007669"/>
    <property type="project" value="InterPro"/>
</dbReference>
<sequence>MPNTNPTKLFNLVSNYEPAGDQITAIEQVSSWLEAGVRDMTIHGVTGSGKTFTMANIIDKVNRPAIIYSPNKVLAYQLYEELKAFFPDNAVHYYVSTFDLYRPEFVKNNEFHTKQSVTNEILEQMVLDATTALSTGRRDTIIVTSLSCIYGTGAPEMYRKSIIDLNLETPISMAELVARLEHSGYQETPRKLARGLYRRTESKAYICAHAYEDKMKVWELRFDDQGYLEQIHFRTRDVATGEILESRTNLSSGHIYPATRHTQDYYTNEEIDLIGQKMLKEAAKQRNELHPNQYDLLVQRIEDDINELKRSGYCNGIENYAWYFNRQNLDREYSPDDYENMRPYTLMSYLAKDTVFFIDESHLALGQIQAASSADFSRKKDLISNGIRLPSCVINRPLKGKEVRELDFQTVYVSATPNPRELELSGKEHVARLFIRPTYLLDPEVEVVYVDQLEGISYTQHVIQQIEQTRKNGGAVLLRCPDSKIARNYELLLQDLGFKAKVMLAETPAPERRELVERLQAVDPNLEALDVIIGVNLIREGLDIPRVEKVLIVYADVGGFLNDTTSLIQVIGRAARNTKGKVYIYMNNPNKMTSQIQEAIDQTQARRQLQMDYNRQHHKTPRTAVANSYLNNMIARSYQADHEDLFADVEDLGFNLNEQGNLSQDPEQEMILARRVALNQASIRAATQALAQIEANEIEAGLRPQPSEPQKKRGIPLPGSPEYETWLASQKEQTAEVGSDLSETKINIFSSRRRRKS</sequence>
<dbReference type="SMART" id="SM00487">
    <property type="entry name" value="DEXDc"/>
    <property type="match status" value="1"/>
</dbReference>
<keyword evidence="2" id="KW-0227">DNA damage</keyword>
<dbReference type="PANTHER" id="PTHR24029:SF0">
    <property type="entry name" value="UVRABC SYSTEM PROTEIN B"/>
    <property type="match status" value="1"/>
</dbReference>
<dbReference type="InterPro" id="IPR027417">
    <property type="entry name" value="P-loop_NTPase"/>
</dbReference>
<dbReference type="AlphaFoldDB" id="A0A3A1YEI9"/>
<evidence type="ECO:0000313" key="7">
    <source>
        <dbReference type="Proteomes" id="UP000265964"/>
    </source>
</evidence>
<keyword evidence="2" id="KW-0267">Excision nuclease</keyword>
<organism evidence="6 7">
    <name type="scientific">Psittacicella gerlachiana</name>
    <dbReference type="NCBI Taxonomy" id="2028574"/>
    <lineage>
        <taxon>Bacteria</taxon>
        <taxon>Pseudomonadati</taxon>
        <taxon>Pseudomonadota</taxon>
        <taxon>Gammaproteobacteria</taxon>
        <taxon>Pasteurellales</taxon>
        <taxon>Psittacicellaceae</taxon>
        <taxon>Psittacicella</taxon>
    </lineage>
</organism>
<keyword evidence="2" id="KW-0234">DNA repair</keyword>
<keyword evidence="1" id="KW-0228">DNA excision</keyword>
<evidence type="ECO:0000256" key="2">
    <source>
        <dbReference type="ARBA" id="ARBA00022881"/>
    </source>
</evidence>
<evidence type="ECO:0000256" key="3">
    <source>
        <dbReference type="SAM" id="MobiDB-lite"/>
    </source>
</evidence>
<dbReference type="EMBL" id="NRJF01000078">
    <property type="protein sequence ID" value="RIY35846.1"/>
    <property type="molecule type" value="Genomic_DNA"/>
</dbReference>
<protein>
    <recommendedName>
        <fullName evidence="8">Excinuclease ABC subunit B</fullName>
    </recommendedName>
</protein>
<evidence type="ECO:0000259" key="4">
    <source>
        <dbReference type="PROSITE" id="PS51192"/>
    </source>
</evidence>
<dbReference type="PANTHER" id="PTHR24029">
    <property type="entry name" value="UVRABC SYSTEM PROTEIN B"/>
    <property type="match status" value="1"/>
</dbReference>
<proteinExistence type="predicted"/>
<dbReference type="GO" id="GO:0016887">
    <property type="term" value="F:ATP hydrolysis activity"/>
    <property type="evidence" value="ECO:0007669"/>
    <property type="project" value="InterPro"/>
</dbReference>
<dbReference type="SMART" id="SM00490">
    <property type="entry name" value="HELICc"/>
    <property type="match status" value="1"/>
</dbReference>
<dbReference type="InterPro" id="IPR024759">
    <property type="entry name" value="UvrB_YAD/RRR_dom"/>
</dbReference>
<feature type="domain" description="Helicase ATP-binding" evidence="4">
    <location>
        <begin position="31"/>
        <end position="173"/>
    </location>
</feature>
<dbReference type="PROSITE" id="PS51192">
    <property type="entry name" value="HELICASE_ATP_BIND_1"/>
    <property type="match status" value="1"/>
</dbReference>
<dbReference type="Pfam" id="PF04851">
    <property type="entry name" value="ResIII"/>
    <property type="match status" value="1"/>
</dbReference>
<feature type="region of interest" description="Disordered" evidence="3">
    <location>
        <begin position="700"/>
        <end position="757"/>
    </location>
</feature>
<dbReference type="GO" id="GO:0004518">
    <property type="term" value="F:nuclease activity"/>
    <property type="evidence" value="ECO:0007669"/>
    <property type="project" value="UniProtKB-KW"/>
</dbReference>
<feature type="domain" description="Helicase C-terminal" evidence="5">
    <location>
        <begin position="457"/>
        <end position="615"/>
    </location>
</feature>
<dbReference type="SUPFAM" id="SSF52540">
    <property type="entry name" value="P-loop containing nucleoside triphosphate hydrolases"/>
    <property type="match status" value="2"/>
</dbReference>
<dbReference type="RefSeq" id="WP_119534541.1">
    <property type="nucleotide sequence ID" value="NZ_NRJF01000078.1"/>
</dbReference>
<dbReference type="Pfam" id="PF00271">
    <property type="entry name" value="Helicase_C"/>
    <property type="match status" value="1"/>
</dbReference>
<gene>
    <name evidence="6" type="ORF">CKF59_03215</name>
</gene>
<dbReference type="InterPro" id="IPR014001">
    <property type="entry name" value="Helicase_ATP-bd"/>
</dbReference>
<dbReference type="InterPro" id="IPR006935">
    <property type="entry name" value="Helicase/UvrB_N"/>
</dbReference>
<dbReference type="Gene3D" id="6.10.140.240">
    <property type="match status" value="1"/>
</dbReference>
<dbReference type="PROSITE" id="PS51194">
    <property type="entry name" value="HELICASE_CTER"/>
    <property type="match status" value="1"/>
</dbReference>
<dbReference type="InterPro" id="IPR004807">
    <property type="entry name" value="UvrB"/>
</dbReference>
<keyword evidence="7" id="KW-1185">Reference proteome</keyword>
<reference evidence="6 7" key="1">
    <citation type="submission" date="2017-08" db="EMBL/GenBank/DDBJ databases">
        <title>Reclassification of Bisgaard taxon 37 and 44.</title>
        <authorList>
            <person name="Christensen H."/>
        </authorList>
    </citation>
    <scope>NUCLEOTIDE SEQUENCE [LARGE SCALE GENOMIC DNA]</scope>
    <source>
        <strain evidence="6 7">EEAB3T1</strain>
    </source>
</reference>
<dbReference type="Proteomes" id="UP000265964">
    <property type="component" value="Unassembled WGS sequence"/>
</dbReference>
<dbReference type="Pfam" id="PF12344">
    <property type="entry name" value="UvrB"/>
    <property type="match status" value="1"/>
</dbReference>
<evidence type="ECO:0000259" key="5">
    <source>
        <dbReference type="PROSITE" id="PS51194"/>
    </source>
</evidence>
<dbReference type="Gene3D" id="3.40.50.300">
    <property type="entry name" value="P-loop containing nucleotide triphosphate hydrolases"/>
    <property type="match status" value="3"/>
</dbReference>
<dbReference type="GO" id="GO:0009380">
    <property type="term" value="C:excinuclease repair complex"/>
    <property type="evidence" value="ECO:0007669"/>
    <property type="project" value="InterPro"/>
</dbReference>
<name>A0A3A1YEI9_9GAMM</name>
<comment type="caution">
    <text evidence="6">The sequence shown here is derived from an EMBL/GenBank/DDBJ whole genome shotgun (WGS) entry which is preliminary data.</text>
</comment>